<dbReference type="Proteomes" id="UP001219518">
    <property type="component" value="Unassembled WGS sequence"/>
</dbReference>
<dbReference type="Pfam" id="PF13358">
    <property type="entry name" value="DDE_3"/>
    <property type="match status" value="1"/>
</dbReference>
<keyword evidence="3" id="KW-1185">Reference proteome</keyword>
<proteinExistence type="predicted"/>
<reference evidence="2" key="2">
    <citation type="journal article" date="2023" name="BMC Genomics">
        <title>Pest status, molecular evolution, and epigenetic factors derived from the genome assembly of Frankliniella fusca, a thysanopteran phytovirus vector.</title>
        <authorList>
            <person name="Catto M.A."/>
            <person name="Labadie P.E."/>
            <person name="Jacobson A.L."/>
            <person name="Kennedy G.G."/>
            <person name="Srinivasan R."/>
            <person name="Hunt B.G."/>
        </authorList>
    </citation>
    <scope>NUCLEOTIDE SEQUENCE</scope>
    <source>
        <strain evidence="2">PL_HMW_Pooled</strain>
    </source>
</reference>
<feature type="domain" description="Tc1-like transposase DDE" evidence="1">
    <location>
        <begin position="100"/>
        <end position="165"/>
    </location>
</feature>
<dbReference type="EMBL" id="JAHWGI010001150">
    <property type="protein sequence ID" value="KAK3923844.1"/>
    <property type="molecule type" value="Genomic_DNA"/>
</dbReference>
<dbReference type="Gene3D" id="3.30.420.10">
    <property type="entry name" value="Ribonuclease H-like superfamily/Ribonuclease H"/>
    <property type="match status" value="1"/>
</dbReference>
<sequence>MILATEIGGAVKEMFSIIILPPGAEGYEGLKTRPRSGRTRVVADDDTLLITATVLARPKDTVQEKVQELTPHLAPHIDTVYKRDDILEGVLLPAMTERLGEGAPFRFVQDNAPIHTAHVVRDWFEEHPFITKLPWPASSPDMNLNENLFGLIALEWDPRFERTAEALDQHAREVFAAVQRRPQIFRALSSSMPRRIQALIDAEGETTKY</sequence>
<dbReference type="AlphaFoldDB" id="A0AAE1HM35"/>
<evidence type="ECO:0000313" key="2">
    <source>
        <dbReference type="EMBL" id="KAK3923844.1"/>
    </source>
</evidence>
<organism evidence="2 3">
    <name type="scientific">Frankliniella fusca</name>
    <dbReference type="NCBI Taxonomy" id="407009"/>
    <lineage>
        <taxon>Eukaryota</taxon>
        <taxon>Metazoa</taxon>
        <taxon>Ecdysozoa</taxon>
        <taxon>Arthropoda</taxon>
        <taxon>Hexapoda</taxon>
        <taxon>Insecta</taxon>
        <taxon>Pterygota</taxon>
        <taxon>Neoptera</taxon>
        <taxon>Paraneoptera</taxon>
        <taxon>Thysanoptera</taxon>
        <taxon>Terebrantia</taxon>
        <taxon>Thripoidea</taxon>
        <taxon>Thripidae</taxon>
        <taxon>Frankliniella</taxon>
    </lineage>
</organism>
<evidence type="ECO:0000313" key="3">
    <source>
        <dbReference type="Proteomes" id="UP001219518"/>
    </source>
</evidence>
<reference evidence="2" key="1">
    <citation type="submission" date="2021-07" db="EMBL/GenBank/DDBJ databases">
        <authorList>
            <person name="Catto M.A."/>
            <person name="Jacobson A."/>
            <person name="Kennedy G."/>
            <person name="Labadie P."/>
            <person name="Hunt B.G."/>
            <person name="Srinivasan R."/>
        </authorList>
    </citation>
    <scope>NUCLEOTIDE SEQUENCE</scope>
    <source>
        <strain evidence="2">PL_HMW_Pooled</strain>
        <tissue evidence="2">Head</tissue>
    </source>
</reference>
<dbReference type="InterPro" id="IPR036397">
    <property type="entry name" value="RNaseH_sf"/>
</dbReference>
<accession>A0AAE1HM35</accession>
<name>A0AAE1HM35_9NEOP</name>
<protein>
    <submittedName>
        <fullName evidence="2">Transposable element Tc1 transposase</fullName>
    </submittedName>
</protein>
<dbReference type="GO" id="GO:0003676">
    <property type="term" value="F:nucleic acid binding"/>
    <property type="evidence" value="ECO:0007669"/>
    <property type="project" value="InterPro"/>
</dbReference>
<dbReference type="InterPro" id="IPR038717">
    <property type="entry name" value="Tc1-like_DDE_dom"/>
</dbReference>
<comment type="caution">
    <text evidence="2">The sequence shown here is derived from an EMBL/GenBank/DDBJ whole genome shotgun (WGS) entry which is preliminary data.</text>
</comment>
<evidence type="ECO:0000259" key="1">
    <source>
        <dbReference type="Pfam" id="PF13358"/>
    </source>
</evidence>
<gene>
    <name evidence="2" type="ORF">KUF71_012135</name>
</gene>